<evidence type="ECO:0000313" key="2">
    <source>
        <dbReference type="EMBL" id="MBF4693227.1"/>
    </source>
</evidence>
<dbReference type="InterPro" id="IPR023298">
    <property type="entry name" value="ATPase_P-typ_TM_dom_sf"/>
</dbReference>
<evidence type="ECO:0000313" key="3">
    <source>
        <dbReference type="Proteomes" id="UP000614200"/>
    </source>
</evidence>
<reference evidence="2 3" key="1">
    <citation type="submission" date="2020-11" db="EMBL/GenBank/DDBJ databases">
        <title>Fusibacter basophilias sp. nov.</title>
        <authorList>
            <person name="Qiu D."/>
        </authorList>
    </citation>
    <scope>NUCLEOTIDE SEQUENCE [LARGE SCALE GENOMIC DNA]</scope>
    <source>
        <strain evidence="2 3">Q10-2</strain>
    </source>
</reference>
<organism evidence="2 3">
    <name type="scientific">Fusibacter ferrireducens</name>
    <dbReference type="NCBI Taxonomy" id="2785058"/>
    <lineage>
        <taxon>Bacteria</taxon>
        <taxon>Bacillati</taxon>
        <taxon>Bacillota</taxon>
        <taxon>Clostridia</taxon>
        <taxon>Eubacteriales</taxon>
        <taxon>Eubacteriales Family XII. Incertae Sedis</taxon>
        <taxon>Fusibacter</taxon>
    </lineage>
</organism>
<keyword evidence="1" id="KW-0812">Transmembrane</keyword>
<keyword evidence="3" id="KW-1185">Reference proteome</keyword>
<feature type="transmembrane region" description="Helical" evidence="1">
    <location>
        <begin position="465"/>
        <end position="483"/>
    </location>
</feature>
<proteinExistence type="predicted"/>
<feature type="transmembrane region" description="Helical" evidence="1">
    <location>
        <begin position="426"/>
        <end position="444"/>
    </location>
</feature>
<accession>A0ABR9ZRZ5</accession>
<dbReference type="InterPro" id="IPR023299">
    <property type="entry name" value="ATPase_P-typ_cyto_dom_N"/>
</dbReference>
<keyword evidence="1" id="KW-0472">Membrane</keyword>
<feature type="transmembrane region" description="Helical" evidence="1">
    <location>
        <begin position="546"/>
        <end position="566"/>
    </location>
</feature>
<name>A0ABR9ZRZ5_9FIRM</name>
<dbReference type="SUPFAM" id="SSF81665">
    <property type="entry name" value="Calcium ATPase, transmembrane domain M"/>
    <property type="match status" value="1"/>
</dbReference>
<dbReference type="EMBL" id="JADKNH010000005">
    <property type="protein sequence ID" value="MBF4693227.1"/>
    <property type="molecule type" value="Genomic_DNA"/>
</dbReference>
<protein>
    <submittedName>
        <fullName evidence="2">Uncharacterized protein</fullName>
    </submittedName>
</protein>
<sequence>MLIAIAIYFIGIVFMPNKLIQLLMVVLMPVELYFVQNQAFKLYPKLISYKSDSLETSKSIHKSNLIVTDMNHLVDYSNSRIAHLETFDLEIALSEHSAVNDKTLLGRKNMTKLLQTALLCAHEDERLVPSKIQLQSLFPIDEIALSAQWPKIRAWQNEGLWLTQHQEIKTHMTQLMCMGDLDQLLERCTHVLTQNGIDILKKEHVAKIIASEHKHGHALERVWGYAFKIDSRDNVIDDIPSDLIYIGAISIFAPIKTTPKIAEKSANYFEKIHCDKPYKVITFSQESPIYVNAIAKHLNLLNEESRVFDQSKLITFSNKTLAPVLHRYTFMTRFNEDQVHRIVSLYRKNTAVILKTACEKSPLKQLDDTLFDYFVDKTYEEKSFSEVFEESKTLVIRFDKLKSFIISLHLVELITLRMLFTVSPYLLLLLNLSLSGLLGLALFVETVDTSKPVKSKSISYFNSNILHIGIWVGLYCLMISYSNYHPEPLFFMGLVFVGMAFIFQYPVSISLRKIAFHQTALNTTSGILILIFMIGAFWSMRFDFEFTLLTQLVMYAMTPMILHDLIKLSRSYLNKISKRLKS</sequence>
<feature type="transmembrane region" description="Helical" evidence="1">
    <location>
        <begin position="489"/>
        <end position="507"/>
    </location>
</feature>
<feature type="transmembrane region" description="Helical" evidence="1">
    <location>
        <begin position="519"/>
        <end position="540"/>
    </location>
</feature>
<feature type="transmembrane region" description="Helical" evidence="1">
    <location>
        <begin position="6"/>
        <end position="35"/>
    </location>
</feature>
<dbReference type="Proteomes" id="UP000614200">
    <property type="component" value="Unassembled WGS sequence"/>
</dbReference>
<evidence type="ECO:0000256" key="1">
    <source>
        <dbReference type="SAM" id="Phobius"/>
    </source>
</evidence>
<keyword evidence="1" id="KW-1133">Transmembrane helix</keyword>
<comment type="caution">
    <text evidence="2">The sequence shown here is derived from an EMBL/GenBank/DDBJ whole genome shotgun (WGS) entry which is preliminary data.</text>
</comment>
<gene>
    <name evidence="2" type="ORF">ISU02_08855</name>
</gene>
<dbReference type="SUPFAM" id="SSF81660">
    <property type="entry name" value="Metal cation-transporting ATPase, ATP-binding domain N"/>
    <property type="match status" value="1"/>
</dbReference>